<dbReference type="PANTHER" id="PTHR45138">
    <property type="entry name" value="REGULATORY COMPONENTS OF SENSORY TRANSDUCTION SYSTEM"/>
    <property type="match status" value="1"/>
</dbReference>
<dbReference type="CDD" id="cd01949">
    <property type="entry name" value="GGDEF"/>
    <property type="match status" value="1"/>
</dbReference>
<comment type="catalytic activity">
    <reaction evidence="2">
        <text>2 GTP = 3',3'-c-di-GMP + 2 diphosphate</text>
        <dbReference type="Rhea" id="RHEA:24898"/>
        <dbReference type="ChEBI" id="CHEBI:33019"/>
        <dbReference type="ChEBI" id="CHEBI:37565"/>
        <dbReference type="ChEBI" id="CHEBI:58805"/>
        <dbReference type="EC" id="2.7.7.65"/>
    </reaction>
</comment>
<evidence type="ECO:0000256" key="2">
    <source>
        <dbReference type="ARBA" id="ARBA00034247"/>
    </source>
</evidence>
<dbReference type="SUPFAM" id="SSF55073">
    <property type="entry name" value="Nucleotide cyclase"/>
    <property type="match status" value="1"/>
</dbReference>
<dbReference type="SMART" id="SM00267">
    <property type="entry name" value="GGDEF"/>
    <property type="match status" value="1"/>
</dbReference>
<name>A0A7C9NU74_9PROT</name>
<protein>
    <recommendedName>
        <fullName evidence="1">diguanylate cyclase</fullName>
        <ecNumber evidence="1">2.7.7.65</ecNumber>
    </recommendedName>
</protein>
<evidence type="ECO:0000259" key="4">
    <source>
        <dbReference type="PROSITE" id="PS50887"/>
    </source>
</evidence>
<dbReference type="PANTHER" id="PTHR45138:SF9">
    <property type="entry name" value="DIGUANYLATE CYCLASE DGCM-RELATED"/>
    <property type="match status" value="1"/>
</dbReference>
<dbReference type="AlphaFoldDB" id="A0A7C9NU74"/>
<keyword evidence="3" id="KW-0812">Transmembrane</keyword>
<dbReference type="EMBL" id="JAAFGW010000124">
    <property type="protein sequence ID" value="NDP48505.1"/>
    <property type="molecule type" value="Genomic_DNA"/>
</dbReference>
<evidence type="ECO:0000313" key="5">
    <source>
        <dbReference type="EMBL" id="NDP48505.1"/>
    </source>
</evidence>
<dbReference type="NCBIfam" id="TIGR00254">
    <property type="entry name" value="GGDEF"/>
    <property type="match status" value="1"/>
</dbReference>
<comment type="caution">
    <text evidence="5">The sequence shown here is derived from an EMBL/GenBank/DDBJ whole genome shotgun (WGS) entry which is preliminary data.</text>
</comment>
<dbReference type="Pfam" id="PF00990">
    <property type="entry name" value="GGDEF"/>
    <property type="match status" value="1"/>
</dbReference>
<feature type="transmembrane region" description="Helical" evidence="3">
    <location>
        <begin position="20"/>
        <end position="42"/>
    </location>
</feature>
<dbReference type="Proteomes" id="UP000483432">
    <property type="component" value="Unassembled WGS sequence"/>
</dbReference>
<evidence type="ECO:0000256" key="3">
    <source>
        <dbReference type="SAM" id="Phobius"/>
    </source>
</evidence>
<feature type="domain" description="GGDEF" evidence="4">
    <location>
        <begin position="360"/>
        <end position="493"/>
    </location>
</feature>
<dbReference type="InterPro" id="IPR000160">
    <property type="entry name" value="GGDEF_dom"/>
</dbReference>
<dbReference type="PROSITE" id="PS50887">
    <property type="entry name" value="GGDEF"/>
    <property type="match status" value="1"/>
</dbReference>
<reference evidence="5 6" key="1">
    <citation type="submission" date="2019-09" db="EMBL/GenBank/DDBJ databases">
        <title>H2 Metabolism Revealed by Metagenomic Analysis in Subglacial Sediment of East Antarctica.</title>
        <authorList>
            <person name="Yang Z."/>
            <person name="Zhang Y."/>
            <person name="Lv Y."/>
            <person name="Yan W."/>
            <person name="Xiao X."/>
            <person name="Sun B."/>
            <person name="Ma H."/>
        </authorList>
    </citation>
    <scope>NUCLEOTIDE SEQUENCE [LARGE SCALE GENOMIC DNA]</scope>
    <source>
        <strain evidence="5">Bin2_2</strain>
    </source>
</reference>
<accession>A0A7C9NU74</accession>
<keyword evidence="3" id="KW-1133">Transmembrane helix</keyword>
<proteinExistence type="predicted"/>
<dbReference type="Gene3D" id="3.30.70.270">
    <property type="match status" value="1"/>
</dbReference>
<keyword evidence="3" id="KW-0472">Membrane</keyword>
<dbReference type="GO" id="GO:0052621">
    <property type="term" value="F:diguanylate cyclase activity"/>
    <property type="evidence" value="ECO:0007669"/>
    <property type="project" value="UniProtKB-EC"/>
</dbReference>
<sequence>MNDQGNTANPRLISLRWRFLWVLVGVIGLFSAGMMLSVLFSLHSSEVADERLLDVEATQTQSSLMRRWDYYRDLIDSQSRDPQLINLMTRGSSVALQEWVASRRALLPHTVGLALLSAQGELYGDAVELGVGSNCLSYLRQVEPAVLAPVHRNTPGREHVDQVALVRNADGVILGKIFLGVRLTQLQRVIDDSTQPGHAITLFDSAGLPIVSSGRLHGKVVETNMPLTAMGWSLKVEAPVQRLSPGGWLQILAGVMTLVSVLVFLVVVVLKMRGPVLQDINLALEALGCLTRNEAAPPIKTRYIEFAPVTENINRIAQQLHDQREQLATLSLTDSLTDLPNRRAFEIQFPHMLGLADRGHAIALVLLDVDHFKSINDKLGHAAGDQALVALAKTLKALTRSSDMTSRLAGDEFTVLLSGLDNPGVEVWYQRLADHFRGELRATGLQVDNTISAGQTWLQSMAGDSIGKALARADYALYQAKARGRGQLVLDEAVRDNSEG</sequence>
<evidence type="ECO:0000256" key="1">
    <source>
        <dbReference type="ARBA" id="ARBA00012528"/>
    </source>
</evidence>
<organism evidence="5 6">
    <name type="scientific">Sulfuriferula multivorans</name>
    <dbReference type="NCBI Taxonomy" id="1559896"/>
    <lineage>
        <taxon>Bacteria</taxon>
        <taxon>Pseudomonadati</taxon>
        <taxon>Pseudomonadota</taxon>
        <taxon>Betaproteobacteria</taxon>
        <taxon>Nitrosomonadales</taxon>
        <taxon>Sulfuricellaceae</taxon>
        <taxon>Sulfuriferula</taxon>
    </lineage>
</organism>
<dbReference type="InterPro" id="IPR043128">
    <property type="entry name" value="Rev_trsase/Diguanyl_cyclase"/>
</dbReference>
<evidence type="ECO:0000313" key="6">
    <source>
        <dbReference type="Proteomes" id="UP000483432"/>
    </source>
</evidence>
<dbReference type="InterPro" id="IPR029787">
    <property type="entry name" value="Nucleotide_cyclase"/>
</dbReference>
<dbReference type="EC" id="2.7.7.65" evidence="1"/>
<feature type="transmembrane region" description="Helical" evidence="3">
    <location>
        <begin position="248"/>
        <end position="270"/>
    </location>
</feature>
<dbReference type="InterPro" id="IPR050469">
    <property type="entry name" value="Diguanylate_Cyclase"/>
</dbReference>
<gene>
    <name evidence="5" type="ORF">GZ085_08985</name>
</gene>